<evidence type="ECO:0000313" key="4">
    <source>
        <dbReference type="Proteomes" id="UP001196870"/>
    </source>
</evidence>
<feature type="transmembrane region" description="Helical" evidence="1">
    <location>
        <begin position="21"/>
        <end position="42"/>
    </location>
</feature>
<dbReference type="Pfam" id="PF12158">
    <property type="entry name" value="DUF3592"/>
    <property type="match status" value="1"/>
</dbReference>
<dbReference type="EMBL" id="JAAGBB010000002">
    <property type="protein sequence ID" value="MBR0663200.1"/>
    <property type="molecule type" value="Genomic_DNA"/>
</dbReference>
<dbReference type="RefSeq" id="WP_211850792.1">
    <property type="nucleotide sequence ID" value="NZ_JAAGBB010000002.1"/>
</dbReference>
<keyword evidence="1" id="KW-0812">Transmembrane</keyword>
<name>A0ABS5ESC7_9PROT</name>
<dbReference type="Proteomes" id="UP001196870">
    <property type="component" value="Unassembled WGS sequence"/>
</dbReference>
<sequence>MATRAYQGSSTERRPGRMERILPWIFLLTGLGLLGGAGFAAWSEISFRGVAAETDGRVVELRPSTSRDRDGRVSTTYAAVFTFTLPDGWVVRVPSGTSSNPPCCSVGEVVRVRYDPQRPERAQMVGFLSSWLVTFILGALGVVFTGVGFGTRALFGSRSKGVGLPWVEVPLAGLRRDSSPSGPRWVVQARWTDPRSGASRLFESEPLPFDPVPQMQNMRAVQVRFDPAQPQGEYQMDLSFLEEPAV</sequence>
<keyword evidence="1" id="KW-1133">Transmembrane helix</keyword>
<feature type="transmembrane region" description="Helical" evidence="1">
    <location>
        <begin position="128"/>
        <end position="150"/>
    </location>
</feature>
<evidence type="ECO:0000259" key="2">
    <source>
        <dbReference type="Pfam" id="PF12158"/>
    </source>
</evidence>
<keyword evidence="1" id="KW-0472">Membrane</keyword>
<organism evidence="3 4">
    <name type="scientific">Plastoroseomonas hellenica</name>
    <dbReference type="NCBI Taxonomy" id="2687306"/>
    <lineage>
        <taxon>Bacteria</taxon>
        <taxon>Pseudomonadati</taxon>
        <taxon>Pseudomonadota</taxon>
        <taxon>Alphaproteobacteria</taxon>
        <taxon>Acetobacterales</taxon>
        <taxon>Acetobacteraceae</taxon>
        <taxon>Plastoroseomonas</taxon>
    </lineage>
</organism>
<accession>A0ABS5ESC7</accession>
<feature type="domain" description="DUF3592" evidence="2">
    <location>
        <begin position="54"/>
        <end position="126"/>
    </location>
</feature>
<dbReference type="InterPro" id="IPR021994">
    <property type="entry name" value="DUF3592"/>
</dbReference>
<evidence type="ECO:0000256" key="1">
    <source>
        <dbReference type="SAM" id="Phobius"/>
    </source>
</evidence>
<evidence type="ECO:0000313" key="3">
    <source>
        <dbReference type="EMBL" id="MBR0663200.1"/>
    </source>
</evidence>
<gene>
    <name evidence="3" type="ORF">GXW71_02415</name>
</gene>
<comment type="caution">
    <text evidence="3">The sequence shown here is derived from an EMBL/GenBank/DDBJ whole genome shotgun (WGS) entry which is preliminary data.</text>
</comment>
<reference evidence="4" key="1">
    <citation type="journal article" date="2021" name="Syst. Appl. Microbiol.">
        <title>Roseomonas hellenica sp. nov., isolated from roots of wild-growing Alkanna tinctoria.</title>
        <authorList>
            <person name="Rat A."/>
            <person name="Naranjo H.D."/>
            <person name="Lebbe L."/>
            <person name="Cnockaert M."/>
            <person name="Krigas N."/>
            <person name="Grigoriadou K."/>
            <person name="Maloupa E."/>
            <person name="Willems A."/>
        </authorList>
    </citation>
    <scope>NUCLEOTIDE SEQUENCE [LARGE SCALE GENOMIC DNA]</scope>
    <source>
        <strain evidence="4">LMG 31523</strain>
    </source>
</reference>
<proteinExistence type="predicted"/>
<protein>
    <submittedName>
        <fullName evidence="3">DUF3592 domain-containing protein</fullName>
    </submittedName>
</protein>
<keyword evidence="4" id="KW-1185">Reference proteome</keyword>